<evidence type="ECO:0000313" key="2">
    <source>
        <dbReference type="Proteomes" id="UP000321230"/>
    </source>
</evidence>
<keyword evidence="2" id="KW-1185">Reference proteome</keyword>
<evidence type="ECO:0008006" key="3">
    <source>
        <dbReference type="Google" id="ProtNLM"/>
    </source>
</evidence>
<dbReference type="OrthoDB" id="7275343at2"/>
<sequence length="129" mass="14052">MTFRDTSLMQDLLALLETENSALTAGNLSDALALLPEKQKLSELFEASVSSARETGNITEDVRPLLERISIAMTRNEELLQLAIGTQKRVVSVLTTPLTNADNIPQAYGQKGGYADVNRQNTAVFVSRA</sequence>
<organism evidence="1 2">
    <name type="scientific">Gluconobacter wancherniae NBRC 103581</name>
    <dbReference type="NCBI Taxonomy" id="656744"/>
    <lineage>
        <taxon>Bacteria</taxon>
        <taxon>Pseudomonadati</taxon>
        <taxon>Pseudomonadota</taxon>
        <taxon>Alphaproteobacteria</taxon>
        <taxon>Acetobacterales</taxon>
        <taxon>Acetobacteraceae</taxon>
        <taxon>Gluconobacter</taxon>
    </lineage>
</organism>
<name>A0A511B0U8_9PROT</name>
<dbReference type="AlphaFoldDB" id="A0A511B0U8"/>
<gene>
    <name evidence="1" type="ORF">GWA01_18500</name>
</gene>
<protein>
    <recommendedName>
        <fullName evidence="3">Flagellar protein FlgN</fullName>
    </recommendedName>
</protein>
<comment type="caution">
    <text evidence="1">The sequence shown here is derived from an EMBL/GenBank/DDBJ whole genome shotgun (WGS) entry which is preliminary data.</text>
</comment>
<dbReference type="RefSeq" id="WP_146796757.1">
    <property type="nucleotide sequence ID" value="NZ_BARC01000007.1"/>
</dbReference>
<reference evidence="1 2" key="1">
    <citation type="submission" date="2019-07" db="EMBL/GenBank/DDBJ databases">
        <title>Whole genome shotgun sequence of Gluconobacter wancherniae NBRC 103581.</title>
        <authorList>
            <person name="Hosoyama A."/>
            <person name="Uohara A."/>
            <person name="Ohji S."/>
            <person name="Ichikawa N."/>
        </authorList>
    </citation>
    <scope>NUCLEOTIDE SEQUENCE [LARGE SCALE GENOMIC DNA]</scope>
    <source>
        <strain evidence="1 2">NBRC 103581</strain>
    </source>
</reference>
<dbReference type="Proteomes" id="UP000321230">
    <property type="component" value="Unassembled WGS sequence"/>
</dbReference>
<evidence type="ECO:0000313" key="1">
    <source>
        <dbReference type="EMBL" id="GEK94080.1"/>
    </source>
</evidence>
<accession>A0A511B0U8</accession>
<proteinExistence type="predicted"/>
<dbReference type="EMBL" id="BJUZ01000002">
    <property type="protein sequence ID" value="GEK94080.1"/>
    <property type="molecule type" value="Genomic_DNA"/>
</dbReference>